<name>A0ABU7FBY5_9ACTN</name>
<accession>A0ABU7FBY5</accession>
<dbReference type="Pfam" id="PF04978">
    <property type="entry name" value="MST"/>
    <property type="match status" value="1"/>
</dbReference>
<comment type="caution">
    <text evidence="1">The sequence shown here is derived from an EMBL/GenBank/DDBJ whole genome shotgun (WGS) entry which is preliminary data.</text>
</comment>
<dbReference type="Proteomes" id="UP001333996">
    <property type="component" value="Unassembled WGS sequence"/>
</dbReference>
<evidence type="ECO:0000313" key="2">
    <source>
        <dbReference type="Proteomes" id="UP001333996"/>
    </source>
</evidence>
<sequence>MDRTDYPTSWDERTMLLTFLDYTRATARAKCEGVREDDARSSPLPGSPLTTISGLISHLRWVEYYWIEVVLLGGEDEGPWTEEDPDREMRIALDIPIATLLQEYEAQAERYRQLIAELELDTPSKRAGKSGTFTLRWILHHLIEETARHNGHLDILRELADGTTGS</sequence>
<dbReference type="EMBL" id="JAYWVC010000010">
    <property type="protein sequence ID" value="MED7821476.1"/>
    <property type="molecule type" value="Genomic_DNA"/>
</dbReference>
<proteinExistence type="predicted"/>
<evidence type="ECO:0000313" key="1">
    <source>
        <dbReference type="EMBL" id="MED7821476.1"/>
    </source>
</evidence>
<dbReference type="SUPFAM" id="SSF109854">
    <property type="entry name" value="DinB/YfiT-like putative metalloenzymes"/>
    <property type="match status" value="1"/>
</dbReference>
<keyword evidence="2" id="KW-1185">Reference proteome</keyword>
<dbReference type="Gene3D" id="1.20.120.450">
    <property type="entry name" value="dinb family like domain"/>
    <property type="match status" value="1"/>
</dbReference>
<dbReference type="InterPro" id="IPR034660">
    <property type="entry name" value="DinB/YfiT-like"/>
</dbReference>
<gene>
    <name evidence="1" type="ORF">VXC91_05625</name>
</gene>
<reference evidence="1" key="1">
    <citation type="submission" date="2024-01" db="EMBL/GenBank/DDBJ databases">
        <title>First draft genome sequence data of TA4-1, the type strain of Gram-positive actinobacterium Streptomyces chiangmaiensis.</title>
        <authorList>
            <person name="Yasawong M."/>
            <person name="Nantapong N."/>
        </authorList>
    </citation>
    <scope>NUCLEOTIDE SEQUENCE</scope>
    <source>
        <strain evidence="1">TA4-1</strain>
    </source>
</reference>
<organism evidence="1 2">
    <name type="scientific">Streptomyces chiangmaiensis</name>
    <dbReference type="NCBI Taxonomy" id="766497"/>
    <lineage>
        <taxon>Bacteria</taxon>
        <taxon>Bacillati</taxon>
        <taxon>Actinomycetota</taxon>
        <taxon>Actinomycetes</taxon>
        <taxon>Kitasatosporales</taxon>
        <taxon>Streptomycetaceae</taxon>
        <taxon>Streptomyces</taxon>
    </lineage>
</organism>
<dbReference type="RefSeq" id="WP_329505543.1">
    <property type="nucleotide sequence ID" value="NZ_BAAAYZ010000072.1"/>
</dbReference>
<protein>
    <submittedName>
        <fullName evidence="1">DinB family protein</fullName>
    </submittedName>
</protein>
<dbReference type="InterPro" id="IPR007061">
    <property type="entry name" value="MST-like"/>
</dbReference>